<evidence type="ECO:0000313" key="2">
    <source>
        <dbReference type="Proteomes" id="UP000551616"/>
    </source>
</evidence>
<organism evidence="1 2">
    <name type="scientific">Bremerella alba</name>
    <dbReference type="NCBI Taxonomy" id="980252"/>
    <lineage>
        <taxon>Bacteria</taxon>
        <taxon>Pseudomonadati</taxon>
        <taxon>Planctomycetota</taxon>
        <taxon>Planctomycetia</taxon>
        <taxon>Pirellulales</taxon>
        <taxon>Pirellulaceae</taxon>
        <taxon>Bremerella</taxon>
    </lineage>
</organism>
<keyword evidence="2" id="KW-1185">Reference proteome</keyword>
<reference evidence="1 2" key="1">
    <citation type="submission" date="2020-05" db="EMBL/GenBank/DDBJ databases">
        <title>Bremerella alba sp. nov., a novel planctomycete isolated from the surface of the macroalga Fucus spiralis.</title>
        <authorList>
            <person name="Godinho O."/>
            <person name="Botelho R."/>
            <person name="Albuquerque L."/>
            <person name="Wiegand S."/>
            <person name="Da Costa M.S."/>
            <person name="Lobo-Da-Cunha A."/>
            <person name="Jogler C."/>
            <person name="Lage O.M."/>
        </authorList>
    </citation>
    <scope>NUCLEOTIDE SEQUENCE [LARGE SCALE GENOMIC DNA]</scope>
    <source>
        <strain evidence="1 2">FF15</strain>
    </source>
</reference>
<comment type="caution">
    <text evidence="1">The sequence shown here is derived from an EMBL/GenBank/DDBJ whole genome shotgun (WGS) entry which is preliminary data.</text>
</comment>
<dbReference type="EMBL" id="JABRWO010000006">
    <property type="protein sequence ID" value="MBA2115187.1"/>
    <property type="molecule type" value="Genomic_DNA"/>
</dbReference>
<protein>
    <submittedName>
        <fullName evidence="1">Uncharacterized protein</fullName>
    </submittedName>
</protein>
<proteinExistence type="predicted"/>
<sequence length="196" mass="22382">MSSSTALPQGKITQIANFLQHDSILKKFKFPRVHLPNVVGYKHKHYEEIGQKIASKKIRVYVAEGKIPGAKAFYNLKSNCLYLTPATEGLSTPQQWSTIAHEATHMIQDLKKWRMTLQEMEADAHFAQALFLHYKNSFLEGGAMQSFNTAAKHFANGDKRDFKKKCHSMLAEAGSKYHGREGYEDMYIKERRDGID</sequence>
<accession>A0A7V9A7B9</accession>
<dbReference type="Proteomes" id="UP000551616">
    <property type="component" value="Unassembled WGS sequence"/>
</dbReference>
<gene>
    <name evidence="1" type="ORF">HOV93_23590</name>
</gene>
<name>A0A7V9A7B9_9BACT</name>
<dbReference type="RefSeq" id="WP_207396640.1">
    <property type="nucleotide sequence ID" value="NZ_JABRWO010000006.1"/>
</dbReference>
<evidence type="ECO:0000313" key="1">
    <source>
        <dbReference type="EMBL" id="MBA2115187.1"/>
    </source>
</evidence>
<dbReference type="AlphaFoldDB" id="A0A7V9A7B9"/>